<evidence type="ECO:0000256" key="5">
    <source>
        <dbReference type="ARBA" id="ARBA00022737"/>
    </source>
</evidence>
<evidence type="ECO:0000256" key="2">
    <source>
        <dbReference type="ARBA" id="ARBA00004496"/>
    </source>
</evidence>
<organism evidence="8 9">
    <name type="scientific">Erpetoichthys calabaricus</name>
    <name type="common">Rope fish</name>
    <name type="synonym">Calamoichthys calabaricus</name>
    <dbReference type="NCBI Taxonomy" id="27687"/>
    <lineage>
        <taxon>Eukaryota</taxon>
        <taxon>Metazoa</taxon>
        <taxon>Chordata</taxon>
        <taxon>Craniata</taxon>
        <taxon>Vertebrata</taxon>
        <taxon>Euteleostomi</taxon>
        <taxon>Actinopterygii</taxon>
        <taxon>Polypteriformes</taxon>
        <taxon>Polypteridae</taxon>
        <taxon>Erpetoichthys</taxon>
    </lineage>
</organism>
<evidence type="ECO:0000256" key="4">
    <source>
        <dbReference type="ARBA" id="ARBA00022723"/>
    </source>
</evidence>
<keyword evidence="4" id="KW-0479">Metal-binding</keyword>
<evidence type="ECO:0000313" key="9">
    <source>
        <dbReference type="Proteomes" id="UP000694620"/>
    </source>
</evidence>
<evidence type="ECO:0000256" key="6">
    <source>
        <dbReference type="ARBA" id="ARBA00022837"/>
    </source>
</evidence>
<sequence>MEEDDPGYGYGTPMPGAQAPAVPMGASGIGGRHGQFPRRFGAPPDGEIDLEELQRYPCRLMISMLDGDLTGKVGFNEFKEVSASLNGWKENFMMFNQLIPTTCSPFLSFIRYTSSSYKVNSPITDSICCPWPSCASDFSSSLEARPKCRRGGEMQFQKGQS</sequence>
<reference evidence="8" key="1">
    <citation type="submission" date="2021-06" db="EMBL/GenBank/DDBJ databases">
        <authorList>
            <consortium name="Wellcome Sanger Institute Data Sharing"/>
        </authorList>
    </citation>
    <scope>NUCLEOTIDE SEQUENCE [LARGE SCALE GENOMIC DNA]</scope>
</reference>
<accession>A0A8C4TQ85</accession>
<dbReference type="GO" id="GO:0005509">
    <property type="term" value="F:calcium ion binding"/>
    <property type="evidence" value="ECO:0007669"/>
    <property type="project" value="TreeGrafter"/>
</dbReference>
<evidence type="ECO:0000256" key="1">
    <source>
        <dbReference type="ARBA" id="ARBA00004308"/>
    </source>
</evidence>
<dbReference type="Proteomes" id="UP000694620">
    <property type="component" value="Chromosome 18"/>
</dbReference>
<keyword evidence="9" id="KW-1185">Reference proteome</keyword>
<keyword evidence="5" id="KW-0677">Repeat</keyword>
<dbReference type="Gene3D" id="1.10.238.10">
    <property type="entry name" value="EF-hand"/>
    <property type="match status" value="1"/>
</dbReference>
<evidence type="ECO:0000256" key="3">
    <source>
        <dbReference type="ARBA" id="ARBA00022490"/>
    </source>
</evidence>
<dbReference type="GO" id="GO:0012505">
    <property type="term" value="C:endomembrane system"/>
    <property type="evidence" value="ECO:0007669"/>
    <property type="project" value="UniProtKB-SubCell"/>
</dbReference>
<dbReference type="Ensembl" id="ENSECRT00000034413.1">
    <property type="protein sequence ID" value="ENSECRP00000033682.1"/>
    <property type="gene ID" value="ENSECRG00000022805.1"/>
</dbReference>
<dbReference type="SUPFAM" id="SSF47473">
    <property type="entry name" value="EF-hand"/>
    <property type="match status" value="1"/>
</dbReference>
<keyword evidence="3" id="KW-0963">Cytoplasm</keyword>
<dbReference type="GO" id="GO:0005737">
    <property type="term" value="C:cytoplasm"/>
    <property type="evidence" value="ECO:0007669"/>
    <property type="project" value="UniProtKB-SubCell"/>
</dbReference>
<dbReference type="AlphaFoldDB" id="A0A8C4TQ85"/>
<proteinExistence type="predicted"/>
<dbReference type="PANTHER" id="PTHR46735:SF5">
    <property type="entry name" value="GRANCALCIN"/>
    <property type="match status" value="1"/>
</dbReference>
<keyword evidence="6" id="KW-0106">Calcium</keyword>
<protein>
    <submittedName>
        <fullName evidence="8">Uncharacterized protein</fullName>
    </submittedName>
</protein>
<evidence type="ECO:0000313" key="8">
    <source>
        <dbReference type="Ensembl" id="ENSECRP00000033682.1"/>
    </source>
</evidence>
<evidence type="ECO:0000256" key="7">
    <source>
        <dbReference type="ARBA" id="ARBA00023136"/>
    </source>
</evidence>
<keyword evidence="7" id="KW-0472">Membrane</keyword>
<reference evidence="8" key="3">
    <citation type="submission" date="2025-09" db="UniProtKB">
        <authorList>
            <consortium name="Ensembl"/>
        </authorList>
    </citation>
    <scope>IDENTIFICATION</scope>
</reference>
<name>A0A8C4TQ85_ERPCA</name>
<comment type="subcellular location">
    <subcellularLocation>
        <location evidence="2">Cytoplasm</location>
    </subcellularLocation>
    <subcellularLocation>
        <location evidence="1">Endomembrane system</location>
    </subcellularLocation>
</comment>
<reference evidence="8" key="2">
    <citation type="submission" date="2025-08" db="UniProtKB">
        <authorList>
            <consortium name="Ensembl"/>
        </authorList>
    </citation>
    <scope>IDENTIFICATION</scope>
</reference>
<dbReference type="PANTHER" id="PTHR46735">
    <property type="entry name" value="CALPAIN, SMALL SUBUNIT 1 A-RELATED"/>
    <property type="match status" value="1"/>
</dbReference>
<dbReference type="InterPro" id="IPR011992">
    <property type="entry name" value="EF-hand-dom_pair"/>
</dbReference>